<sequence>MFTLFDLRVLANAASFSRGRAYFEEGAVGRVRHQADDNLFSATVSGSDDYTVELTLTPDGPDFFCDCPYDYDGICKHCVALGLTVLEEFGLEAEARNPALKPKKGSAGSQKTVAPLPAKPALAEAAPPVSAAALEAALREVGKPEKLKFLELQLRQNPSLAQAFLIHFYGPPLPPDPLDADTTLPRPDDLRDELRRALGRLRFDYDYLADDDGNLPPVVTIYGQASRFLPALTERIGAVLEPVLLPVAAAIRAALEAGRLAEAVRRWHGAWLGITGVKRPAADAYYLFSGGQYARQVVETWLRLLPEVGVEKLLSRQEFAPQEVARCVPVLIRPVLREAHSVRPQPSPPTSLAQVPDADQVLLLAVAFNPSLAPALRAALQPHEDRLPVLLRLRLATGCRDWASWEPLTAQEAAHNPGIALSLLQFYLDHDRRADLLRAADTYFTPTPS</sequence>
<feature type="domain" description="SWIM-type" evidence="2">
    <location>
        <begin position="50"/>
        <end position="86"/>
    </location>
</feature>
<dbReference type="OrthoDB" id="9760715at2"/>
<evidence type="ECO:0000256" key="1">
    <source>
        <dbReference type="PROSITE-ProRule" id="PRU00325"/>
    </source>
</evidence>
<dbReference type="AlphaFoldDB" id="A0A1W1V362"/>
<protein>
    <submittedName>
        <fullName evidence="3">Zinc finger SWIM domain protein</fullName>
    </submittedName>
</protein>
<dbReference type="STRING" id="645990.SAMN00120144_1402"/>
<dbReference type="InterPro" id="IPR007527">
    <property type="entry name" value="Znf_SWIM"/>
</dbReference>
<dbReference type="RefSeq" id="WP_084444121.1">
    <property type="nucleotide sequence ID" value="NZ_FWWW01000048.1"/>
</dbReference>
<reference evidence="3 4" key="1">
    <citation type="submission" date="2017-04" db="EMBL/GenBank/DDBJ databases">
        <authorList>
            <person name="Afonso C.L."/>
            <person name="Miller P.J."/>
            <person name="Scott M.A."/>
            <person name="Spackman E."/>
            <person name="Goraichik I."/>
            <person name="Dimitrov K.M."/>
            <person name="Suarez D.L."/>
            <person name="Swayne D.E."/>
        </authorList>
    </citation>
    <scope>NUCLEOTIDE SEQUENCE [LARGE SCALE GENOMIC DNA]</scope>
    <source>
        <strain evidence="3 4">DSM 11622</strain>
    </source>
</reference>
<keyword evidence="1" id="KW-0863">Zinc-finger</keyword>
<name>A0A1W1V362_9BACT</name>
<keyword evidence="1" id="KW-0862">Zinc</keyword>
<evidence type="ECO:0000313" key="4">
    <source>
        <dbReference type="Proteomes" id="UP000192266"/>
    </source>
</evidence>
<proteinExistence type="predicted"/>
<dbReference type="PROSITE" id="PS50966">
    <property type="entry name" value="ZF_SWIM"/>
    <property type="match status" value="1"/>
</dbReference>
<evidence type="ECO:0000313" key="3">
    <source>
        <dbReference type="EMBL" id="SMB87723.1"/>
    </source>
</evidence>
<keyword evidence="4" id="KW-1185">Reference proteome</keyword>
<organism evidence="3 4">
    <name type="scientific">Hymenobacter roseosalivarius DSM 11622</name>
    <dbReference type="NCBI Taxonomy" id="645990"/>
    <lineage>
        <taxon>Bacteria</taxon>
        <taxon>Pseudomonadati</taxon>
        <taxon>Bacteroidota</taxon>
        <taxon>Cytophagia</taxon>
        <taxon>Cytophagales</taxon>
        <taxon>Hymenobacteraceae</taxon>
        <taxon>Hymenobacter</taxon>
    </lineage>
</organism>
<dbReference type="Proteomes" id="UP000192266">
    <property type="component" value="Unassembled WGS sequence"/>
</dbReference>
<evidence type="ECO:0000259" key="2">
    <source>
        <dbReference type="PROSITE" id="PS50966"/>
    </source>
</evidence>
<gene>
    <name evidence="3" type="ORF">SAMN00120144_1402</name>
</gene>
<dbReference type="GO" id="GO:0008270">
    <property type="term" value="F:zinc ion binding"/>
    <property type="evidence" value="ECO:0007669"/>
    <property type="project" value="UniProtKB-KW"/>
</dbReference>
<dbReference type="EMBL" id="FWWW01000048">
    <property type="protein sequence ID" value="SMB87723.1"/>
    <property type="molecule type" value="Genomic_DNA"/>
</dbReference>
<accession>A0A1W1V362</accession>
<keyword evidence="1" id="KW-0479">Metal-binding</keyword>